<proteinExistence type="predicted"/>
<feature type="chain" id="PRO_5025680008" description="Secreted protein" evidence="1">
    <location>
        <begin position="21"/>
        <end position="89"/>
    </location>
</feature>
<keyword evidence="1" id="KW-0732">Signal</keyword>
<gene>
    <name evidence="2" type="ORF">GH714_000318</name>
</gene>
<reference evidence="2 3" key="1">
    <citation type="journal article" date="2020" name="Mol. Plant">
        <title>The Chromosome-Based Rubber Tree Genome Provides New Insights into Spurge Genome Evolution and Rubber Biosynthesis.</title>
        <authorList>
            <person name="Liu J."/>
            <person name="Shi C."/>
            <person name="Shi C.C."/>
            <person name="Li W."/>
            <person name="Zhang Q.J."/>
            <person name="Zhang Y."/>
            <person name="Li K."/>
            <person name="Lu H.F."/>
            <person name="Shi C."/>
            <person name="Zhu S.T."/>
            <person name="Xiao Z.Y."/>
            <person name="Nan H."/>
            <person name="Yue Y."/>
            <person name="Zhu X.G."/>
            <person name="Wu Y."/>
            <person name="Hong X.N."/>
            <person name="Fan G.Y."/>
            <person name="Tong Y."/>
            <person name="Zhang D."/>
            <person name="Mao C.L."/>
            <person name="Liu Y.L."/>
            <person name="Hao S.J."/>
            <person name="Liu W.Q."/>
            <person name="Lv M.Q."/>
            <person name="Zhang H.B."/>
            <person name="Liu Y."/>
            <person name="Hu-Tang G.R."/>
            <person name="Wang J.P."/>
            <person name="Wang J.H."/>
            <person name="Sun Y.H."/>
            <person name="Ni S.B."/>
            <person name="Chen W.B."/>
            <person name="Zhang X.C."/>
            <person name="Jiao Y.N."/>
            <person name="Eichler E.E."/>
            <person name="Li G.H."/>
            <person name="Liu X."/>
            <person name="Gao L.Z."/>
        </authorList>
    </citation>
    <scope>NUCLEOTIDE SEQUENCE [LARGE SCALE GENOMIC DNA]</scope>
    <source>
        <strain evidence="3">cv. GT1</strain>
        <tissue evidence="2">Leaf</tissue>
    </source>
</reference>
<sequence length="89" mass="9658">MVMAFLVVTMLLFSSEVTTAMLNDEAQLILEGGLLAESTTGRGDTMNILRAEADTMKILMAEEGITSSLMGEEDIINTQQAEGDTINHY</sequence>
<dbReference type="EMBL" id="JAAGAX010000012">
    <property type="protein sequence ID" value="KAF2296576.1"/>
    <property type="molecule type" value="Genomic_DNA"/>
</dbReference>
<dbReference type="AlphaFoldDB" id="A0A6A6L970"/>
<feature type="signal peptide" evidence="1">
    <location>
        <begin position="1"/>
        <end position="20"/>
    </location>
</feature>
<protein>
    <recommendedName>
        <fullName evidence="4">Secreted protein</fullName>
    </recommendedName>
</protein>
<evidence type="ECO:0008006" key="4">
    <source>
        <dbReference type="Google" id="ProtNLM"/>
    </source>
</evidence>
<name>A0A6A6L970_HEVBR</name>
<evidence type="ECO:0000256" key="1">
    <source>
        <dbReference type="SAM" id="SignalP"/>
    </source>
</evidence>
<evidence type="ECO:0000313" key="2">
    <source>
        <dbReference type="EMBL" id="KAF2296576.1"/>
    </source>
</evidence>
<keyword evidence="3" id="KW-1185">Reference proteome</keyword>
<evidence type="ECO:0000313" key="3">
    <source>
        <dbReference type="Proteomes" id="UP000467840"/>
    </source>
</evidence>
<comment type="caution">
    <text evidence="2">The sequence shown here is derived from an EMBL/GenBank/DDBJ whole genome shotgun (WGS) entry which is preliminary data.</text>
</comment>
<accession>A0A6A6L970</accession>
<dbReference type="Proteomes" id="UP000467840">
    <property type="component" value="Chromosome 18"/>
</dbReference>
<organism evidence="2 3">
    <name type="scientific">Hevea brasiliensis</name>
    <name type="common">Para rubber tree</name>
    <name type="synonym">Siphonia brasiliensis</name>
    <dbReference type="NCBI Taxonomy" id="3981"/>
    <lineage>
        <taxon>Eukaryota</taxon>
        <taxon>Viridiplantae</taxon>
        <taxon>Streptophyta</taxon>
        <taxon>Embryophyta</taxon>
        <taxon>Tracheophyta</taxon>
        <taxon>Spermatophyta</taxon>
        <taxon>Magnoliopsida</taxon>
        <taxon>eudicotyledons</taxon>
        <taxon>Gunneridae</taxon>
        <taxon>Pentapetalae</taxon>
        <taxon>rosids</taxon>
        <taxon>fabids</taxon>
        <taxon>Malpighiales</taxon>
        <taxon>Euphorbiaceae</taxon>
        <taxon>Crotonoideae</taxon>
        <taxon>Micrandreae</taxon>
        <taxon>Hevea</taxon>
    </lineage>
</organism>